<dbReference type="PANTHER" id="PTHR45751">
    <property type="entry name" value="COPINE FAMILY PROTEIN 1"/>
    <property type="match status" value="1"/>
</dbReference>
<dbReference type="Proteomes" id="UP000663828">
    <property type="component" value="Unassembled WGS sequence"/>
</dbReference>
<keyword evidence="2" id="KW-0812">Transmembrane</keyword>
<gene>
    <name evidence="4" type="ORF">XAT740_LOCUS40226</name>
</gene>
<dbReference type="PANTHER" id="PTHR45751:SF11">
    <property type="entry name" value="COPINE FAMILY PROTEIN 2"/>
    <property type="match status" value="1"/>
</dbReference>
<keyword evidence="5" id="KW-1185">Reference proteome</keyword>
<dbReference type="InterPro" id="IPR010734">
    <property type="entry name" value="Copine_C"/>
</dbReference>
<proteinExistence type="predicted"/>
<dbReference type="InterPro" id="IPR052079">
    <property type="entry name" value="E3_ligase/Copine_domain"/>
</dbReference>
<dbReference type="AlphaFoldDB" id="A0A815U341"/>
<name>A0A815U341_ADIRI</name>
<dbReference type="SUPFAM" id="SSF53300">
    <property type="entry name" value="vWA-like"/>
    <property type="match status" value="1"/>
</dbReference>
<feature type="domain" description="VWFA" evidence="3">
    <location>
        <begin position="333"/>
        <end position="523"/>
    </location>
</feature>
<dbReference type="GO" id="GO:0005634">
    <property type="term" value="C:nucleus"/>
    <property type="evidence" value="ECO:0007669"/>
    <property type="project" value="TreeGrafter"/>
</dbReference>
<keyword evidence="2" id="KW-0472">Membrane</keyword>
<dbReference type="InterPro" id="IPR036465">
    <property type="entry name" value="vWFA_dom_sf"/>
</dbReference>
<organism evidence="4 5">
    <name type="scientific">Adineta ricciae</name>
    <name type="common">Rotifer</name>
    <dbReference type="NCBI Taxonomy" id="249248"/>
    <lineage>
        <taxon>Eukaryota</taxon>
        <taxon>Metazoa</taxon>
        <taxon>Spiralia</taxon>
        <taxon>Gnathifera</taxon>
        <taxon>Rotifera</taxon>
        <taxon>Eurotatoria</taxon>
        <taxon>Bdelloidea</taxon>
        <taxon>Adinetida</taxon>
        <taxon>Adinetidae</taxon>
        <taxon>Adineta</taxon>
    </lineage>
</organism>
<dbReference type="Pfam" id="PF07002">
    <property type="entry name" value="Copine"/>
    <property type="match status" value="1"/>
</dbReference>
<sequence>MKTYAKQSHGRTSSTIYYSFGDIQRHFVSNINVEKQVRQLSTKELRRLVQSRKKPHLQHVHSGKYGIKPIWPSEDELRDHRKSKRKSLQNWSFSPILMASADIDRGRCLRYKSDVQKKPLLPPTSTVPVVDQRHGSPLMWIVISIILLLLFILFRRGQDKSDENEANDDQEQSNETISGDGMRHREPSEYRLSASQILPTIAEENPVALSPSNSNAKFTPYVTAINTISPPALDEYDMGHLSSTSLRQRQVPKTDSIDDIDGFVQIPPIKQEKPYSMNKDTSESIDDLSPVLNETGHPVIFRKYCVPHENAIRDDFSSIEEVNQAVKDVGLLRSQLIFGIDYTISNLETGKHSFNGLSLHHIEEGLLNPYQSVITIIGRTLEQFDSDTLIPAFGFGDRTTLDRKIFPLRPDGSYCKGFRGVLDAYNKITPKVRMSGPTNFAPLIKEAIRIVKKTGQYHILVIVADGQVTNERQTKDAIVEASSYPLSIVMIGVGDGPWDVMNEFDDSLPARQFDNFQFVNYNSVIQASNDTDSDFALHALMEIPSQYAAIKRLGLLNDS</sequence>
<keyword evidence="2" id="KW-1133">Transmembrane helix</keyword>
<dbReference type="InterPro" id="IPR002035">
    <property type="entry name" value="VWF_A"/>
</dbReference>
<evidence type="ECO:0000259" key="3">
    <source>
        <dbReference type="SMART" id="SM00327"/>
    </source>
</evidence>
<feature type="transmembrane region" description="Helical" evidence="2">
    <location>
        <begin position="137"/>
        <end position="154"/>
    </location>
</feature>
<comment type="caution">
    <text evidence="4">The sequence shown here is derived from an EMBL/GenBank/DDBJ whole genome shotgun (WGS) entry which is preliminary data.</text>
</comment>
<dbReference type="Gene3D" id="3.40.50.410">
    <property type="entry name" value="von Willebrand factor, type A domain"/>
    <property type="match status" value="1"/>
</dbReference>
<evidence type="ECO:0000313" key="4">
    <source>
        <dbReference type="EMBL" id="CAF1511174.1"/>
    </source>
</evidence>
<accession>A0A815U341</accession>
<dbReference type="SMART" id="SM00327">
    <property type="entry name" value="VWA"/>
    <property type="match status" value="1"/>
</dbReference>
<reference evidence="4" key="1">
    <citation type="submission" date="2021-02" db="EMBL/GenBank/DDBJ databases">
        <authorList>
            <person name="Nowell W R."/>
        </authorList>
    </citation>
    <scope>NUCLEOTIDE SEQUENCE</scope>
</reference>
<feature type="region of interest" description="Disordered" evidence="1">
    <location>
        <begin position="161"/>
        <end position="186"/>
    </location>
</feature>
<evidence type="ECO:0000256" key="2">
    <source>
        <dbReference type="SAM" id="Phobius"/>
    </source>
</evidence>
<evidence type="ECO:0000313" key="5">
    <source>
        <dbReference type="Proteomes" id="UP000663828"/>
    </source>
</evidence>
<evidence type="ECO:0000256" key="1">
    <source>
        <dbReference type="SAM" id="MobiDB-lite"/>
    </source>
</evidence>
<dbReference type="GO" id="GO:0016567">
    <property type="term" value="P:protein ubiquitination"/>
    <property type="evidence" value="ECO:0007669"/>
    <property type="project" value="TreeGrafter"/>
</dbReference>
<dbReference type="EMBL" id="CAJNOR010004554">
    <property type="protein sequence ID" value="CAF1511174.1"/>
    <property type="molecule type" value="Genomic_DNA"/>
</dbReference>
<protein>
    <recommendedName>
        <fullName evidence="3">VWFA domain-containing protein</fullName>
    </recommendedName>
</protein>
<dbReference type="GO" id="GO:0004842">
    <property type="term" value="F:ubiquitin-protein transferase activity"/>
    <property type="evidence" value="ECO:0007669"/>
    <property type="project" value="TreeGrafter"/>
</dbReference>